<evidence type="ECO:0000256" key="2">
    <source>
        <dbReference type="ARBA" id="ARBA00004421"/>
    </source>
</evidence>
<evidence type="ECO:0000256" key="4">
    <source>
        <dbReference type="ARBA" id="ARBA00021397"/>
    </source>
</evidence>
<feature type="region of interest" description="Disordered" evidence="6">
    <location>
        <begin position="325"/>
        <end position="498"/>
    </location>
</feature>
<gene>
    <name evidence="7" type="ORF">B0H67DRAFT_116125</name>
</gene>
<feature type="region of interest" description="Disordered" evidence="6">
    <location>
        <begin position="1"/>
        <end position="39"/>
    </location>
</feature>
<proteinExistence type="inferred from homology"/>
<comment type="subcellular location">
    <subcellularLocation>
        <location evidence="2">Peroxisome membrane</location>
        <topology evidence="2">Peripheral membrane protein</topology>
    </subcellularLocation>
</comment>
<evidence type="ECO:0000256" key="3">
    <source>
        <dbReference type="ARBA" id="ARBA00010707"/>
    </source>
</evidence>
<keyword evidence="5" id="KW-0472">Membrane</keyword>
<dbReference type="AlphaFoldDB" id="A0AA40E715"/>
<evidence type="ECO:0000256" key="6">
    <source>
        <dbReference type="SAM" id="MobiDB-lite"/>
    </source>
</evidence>
<sequence>MEFSKPPGSAFQAPRRVFTAPIISDGQDQASPPRAPDGSVDTLYDHPSIKIVSFTAASRPPSFGPRSGITPQDVEAGTLPWSSPLERTIAVGAFRIYRAPGSVAFLSCGSALQPILPKSQVWCIDETSSKFVLQIRRPQYWRIELPVEDSEDLRRAELLREVFDKILQFEKTECPFKRTFTVDLPEPQTPTIKRPWTPAPGSSSSLPPTPSTAAEIARLHRGVVKGGANSNLERSMSLSIPSRIKSDRNAHLCLSAEETTLEQRNYAKATAIYTEAQRDEEMAAEGLDPDSPLQLRPSKMHGFQASRSIAAPPQLALVSTVHAGSVEEDTIESPSGGPASQPLGDSQDSFHTPQPFHSTPLPPSPPLSNPGSPFTFPCPPEVPRQPEEPTEQEDVSDTTVVSNASETWSTSPIASAPSEQSDRATTPSSVYDVDNLSACSPAKPEEQLPVEPTSPRSEEEPLATSMSAMSLSSQSKSSSGTPRRPYIRHRATTSSSISADRRVLSPLPPAANLFSPRQVYSAAAAVSASKLAVVRRLPMVVIQKTCEILMSPPSHLINLMLNVAARIAAGEWRGLVFGTDERGEQIPVHWDWSEEEDGSNNNNSSPSEGEYVGSGRQQYIDDDWPPRMGRKMAGSFPESDDEDSHSLASPMSEVGLSPTPDEVRHEDGAESLSRNPDLESDWSRSLGVD</sequence>
<accession>A0AA40E715</accession>
<protein>
    <recommendedName>
        <fullName evidence="4">Inheritance of peroxisomes protein 1</fullName>
    </recommendedName>
</protein>
<feature type="compositionally biased region" description="Low complexity" evidence="6">
    <location>
        <begin position="599"/>
        <end position="610"/>
    </location>
</feature>
<dbReference type="Proteomes" id="UP001172102">
    <property type="component" value="Unassembled WGS sequence"/>
</dbReference>
<dbReference type="InterPro" id="IPR024758">
    <property type="entry name" value="Inp1"/>
</dbReference>
<comment type="caution">
    <text evidence="7">The sequence shown here is derived from an EMBL/GenBank/DDBJ whole genome shotgun (WGS) entry which is preliminary data.</text>
</comment>
<feature type="compositionally biased region" description="Polar residues" evidence="6">
    <location>
        <begin position="397"/>
        <end position="429"/>
    </location>
</feature>
<name>A0AA40E715_9PEZI</name>
<feature type="region of interest" description="Disordered" evidence="6">
    <location>
        <begin position="591"/>
        <end position="689"/>
    </location>
</feature>
<evidence type="ECO:0000256" key="5">
    <source>
        <dbReference type="ARBA" id="ARBA00023136"/>
    </source>
</evidence>
<comment type="similarity">
    <text evidence="3">Belongs to the INP1 family.</text>
</comment>
<evidence type="ECO:0000256" key="1">
    <source>
        <dbReference type="ARBA" id="ARBA00003594"/>
    </source>
</evidence>
<feature type="region of interest" description="Disordered" evidence="6">
    <location>
        <begin position="187"/>
        <end position="211"/>
    </location>
</feature>
<comment type="function">
    <text evidence="1">Required for peroxisome inheritance.</text>
</comment>
<feature type="compositionally biased region" description="Low complexity" evidence="6">
    <location>
        <begin position="465"/>
        <end position="479"/>
    </location>
</feature>
<organism evidence="7 8">
    <name type="scientific">Lasiosphaeris hirsuta</name>
    <dbReference type="NCBI Taxonomy" id="260670"/>
    <lineage>
        <taxon>Eukaryota</taxon>
        <taxon>Fungi</taxon>
        <taxon>Dikarya</taxon>
        <taxon>Ascomycota</taxon>
        <taxon>Pezizomycotina</taxon>
        <taxon>Sordariomycetes</taxon>
        <taxon>Sordariomycetidae</taxon>
        <taxon>Sordariales</taxon>
        <taxon>Lasiosphaeriaceae</taxon>
        <taxon>Lasiosphaeris</taxon>
    </lineage>
</organism>
<feature type="compositionally biased region" description="Polar residues" evidence="6">
    <location>
        <begin position="343"/>
        <end position="352"/>
    </location>
</feature>
<dbReference type="GO" id="GO:0005780">
    <property type="term" value="C:extrinsic component of intraperoxisomal membrane"/>
    <property type="evidence" value="ECO:0007669"/>
    <property type="project" value="InterPro"/>
</dbReference>
<feature type="compositionally biased region" description="Low complexity" evidence="6">
    <location>
        <begin position="199"/>
        <end position="211"/>
    </location>
</feature>
<dbReference type="Pfam" id="PF12634">
    <property type="entry name" value="Inp1"/>
    <property type="match status" value="1"/>
</dbReference>
<keyword evidence="8" id="KW-1185">Reference proteome</keyword>
<reference evidence="7" key="1">
    <citation type="submission" date="2023-06" db="EMBL/GenBank/DDBJ databases">
        <title>Genome-scale phylogeny and comparative genomics of the fungal order Sordariales.</title>
        <authorList>
            <consortium name="Lawrence Berkeley National Laboratory"/>
            <person name="Hensen N."/>
            <person name="Bonometti L."/>
            <person name="Westerberg I."/>
            <person name="Brannstrom I.O."/>
            <person name="Guillou S."/>
            <person name="Cros-Aarteil S."/>
            <person name="Calhoun S."/>
            <person name="Haridas S."/>
            <person name="Kuo A."/>
            <person name="Mondo S."/>
            <person name="Pangilinan J."/>
            <person name="Riley R."/>
            <person name="Labutti K."/>
            <person name="Andreopoulos B."/>
            <person name="Lipzen A."/>
            <person name="Chen C."/>
            <person name="Yanf M."/>
            <person name="Daum C."/>
            <person name="Ng V."/>
            <person name="Clum A."/>
            <person name="Steindorff A."/>
            <person name="Ohm R."/>
            <person name="Martin F."/>
            <person name="Silar P."/>
            <person name="Natvig D."/>
            <person name="Lalanne C."/>
            <person name="Gautier V."/>
            <person name="Ament-Velasquez S.L."/>
            <person name="Kruys A."/>
            <person name="Hutchinson M.I."/>
            <person name="Powell A.J."/>
            <person name="Barry K."/>
            <person name="Miller A.N."/>
            <person name="Grigoriev I.V."/>
            <person name="Debuchy R."/>
            <person name="Gladieux P."/>
            <person name="Thoren M.H."/>
            <person name="Johannesson H."/>
        </authorList>
    </citation>
    <scope>NUCLEOTIDE SEQUENCE</scope>
    <source>
        <strain evidence="7">SMH4607-1</strain>
    </source>
</reference>
<dbReference type="EMBL" id="JAUKUA010000002">
    <property type="protein sequence ID" value="KAK0724818.1"/>
    <property type="molecule type" value="Genomic_DNA"/>
</dbReference>
<dbReference type="GO" id="GO:0045033">
    <property type="term" value="P:peroxisome inheritance"/>
    <property type="evidence" value="ECO:0007669"/>
    <property type="project" value="InterPro"/>
</dbReference>
<evidence type="ECO:0000313" key="8">
    <source>
        <dbReference type="Proteomes" id="UP001172102"/>
    </source>
</evidence>
<evidence type="ECO:0000313" key="7">
    <source>
        <dbReference type="EMBL" id="KAK0724818.1"/>
    </source>
</evidence>